<evidence type="ECO:0000259" key="1">
    <source>
        <dbReference type="Pfam" id="PF01370"/>
    </source>
</evidence>
<evidence type="ECO:0000313" key="2">
    <source>
        <dbReference type="EMBL" id="TGL57689.1"/>
    </source>
</evidence>
<dbReference type="RefSeq" id="WP_135651587.1">
    <property type="nucleotide sequence ID" value="NZ_RQGF01000043.1"/>
</dbReference>
<dbReference type="SUPFAM" id="SSF51735">
    <property type="entry name" value="NAD(P)-binding Rossmann-fold domains"/>
    <property type="match status" value="1"/>
</dbReference>
<dbReference type="EMBL" id="RQGF01000043">
    <property type="protein sequence ID" value="TGL57689.1"/>
    <property type="molecule type" value="Genomic_DNA"/>
</dbReference>
<dbReference type="Pfam" id="PF01370">
    <property type="entry name" value="Epimerase"/>
    <property type="match status" value="1"/>
</dbReference>
<keyword evidence="3" id="KW-1185">Reference proteome</keyword>
<dbReference type="Proteomes" id="UP000297762">
    <property type="component" value="Unassembled WGS sequence"/>
</dbReference>
<proteinExistence type="predicted"/>
<dbReference type="AlphaFoldDB" id="A0A4R9K0X8"/>
<organism evidence="2 3">
    <name type="scientific">Leptospira sarikeiensis</name>
    <dbReference type="NCBI Taxonomy" id="2484943"/>
    <lineage>
        <taxon>Bacteria</taxon>
        <taxon>Pseudomonadati</taxon>
        <taxon>Spirochaetota</taxon>
        <taxon>Spirochaetia</taxon>
        <taxon>Leptospirales</taxon>
        <taxon>Leptospiraceae</taxon>
        <taxon>Leptospira</taxon>
    </lineage>
</organism>
<protein>
    <submittedName>
        <fullName evidence="2">SDR family NAD(P)-dependent oxidoreductase</fullName>
    </submittedName>
</protein>
<dbReference type="PANTHER" id="PTHR48079:SF6">
    <property type="entry name" value="NAD(P)-BINDING DOMAIN-CONTAINING PROTEIN-RELATED"/>
    <property type="match status" value="1"/>
</dbReference>
<feature type="domain" description="NAD-dependent epimerase/dehydratase" evidence="1">
    <location>
        <begin position="3"/>
        <end position="225"/>
    </location>
</feature>
<dbReference type="GO" id="GO:0005737">
    <property type="term" value="C:cytoplasm"/>
    <property type="evidence" value="ECO:0007669"/>
    <property type="project" value="TreeGrafter"/>
</dbReference>
<dbReference type="GO" id="GO:0004029">
    <property type="term" value="F:aldehyde dehydrogenase (NAD+) activity"/>
    <property type="evidence" value="ECO:0007669"/>
    <property type="project" value="TreeGrafter"/>
</dbReference>
<sequence>MKALVLGASGGSGQAIAQELLSRGIDTILFGRSKEKLEALVKEWGNPKGLEIGVGDVFDKGSLLPYFRKVDLVFQAANPGYVDMEKQLIPLGRAVMQAAEETSKSVVFVDGVYVYGKNPGYPVEETYPFKAHTKKGRLKVEFANLVFSNIWKNARALIVRLPDYYGPTSQMAYLNPTFESFISGKPALFFGSLKPKREYVYLPDAAKMIVEISLKKDSYGENWNIPATDVIGGNEILEISKDILGKIPMVIPIGKRILQFLGLFDRFLKEVVEMTYLLEDPLVLSGKKYSERIGTIPKTNYRDGIRITLESLSKKNG</sequence>
<dbReference type="OrthoDB" id="112777at2"/>
<reference evidence="2" key="1">
    <citation type="journal article" date="2019" name="PLoS Negl. Trop. Dis.">
        <title>Revisiting the worldwide diversity of Leptospira species in the environment.</title>
        <authorList>
            <person name="Vincent A.T."/>
            <person name="Schiettekatte O."/>
            <person name="Bourhy P."/>
            <person name="Veyrier F.J."/>
            <person name="Picardeau M."/>
        </authorList>
    </citation>
    <scope>NUCLEOTIDE SEQUENCE [LARGE SCALE GENOMIC DNA]</scope>
    <source>
        <strain evidence="2">201702455</strain>
    </source>
</reference>
<name>A0A4R9K0X8_9LEPT</name>
<comment type="caution">
    <text evidence="2">The sequence shown here is derived from an EMBL/GenBank/DDBJ whole genome shotgun (WGS) entry which is preliminary data.</text>
</comment>
<gene>
    <name evidence="2" type="ORF">EHQ64_20070</name>
</gene>
<dbReference type="InterPro" id="IPR051783">
    <property type="entry name" value="NAD(P)-dependent_oxidoreduct"/>
</dbReference>
<dbReference type="PANTHER" id="PTHR48079">
    <property type="entry name" value="PROTEIN YEEZ"/>
    <property type="match status" value="1"/>
</dbReference>
<dbReference type="Gene3D" id="3.40.50.720">
    <property type="entry name" value="NAD(P)-binding Rossmann-like Domain"/>
    <property type="match status" value="1"/>
</dbReference>
<evidence type="ECO:0000313" key="3">
    <source>
        <dbReference type="Proteomes" id="UP000297762"/>
    </source>
</evidence>
<dbReference type="InterPro" id="IPR001509">
    <property type="entry name" value="Epimerase_deHydtase"/>
</dbReference>
<dbReference type="InterPro" id="IPR036291">
    <property type="entry name" value="NAD(P)-bd_dom_sf"/>
</dbReference>
<accession>A0A4R9K0X8</accession>